<dbReference type="PANTHER" id="PTHR46796:SF10">
    <property type="entry name" value="TRANSCRIPTIONAL ACTIVATOR FEAR"/>
    <property type="match status" value="1"/>
</dbReference>
<dbReference type="KEGG" id="tcd:AAIA72_12495"/>
<dbReference type="PROSITE" id="PS01124">
    <property type="entry name" value="HTH_ARAC_FAMILY_2"/>
    <property type="match status" value="1"/>
</dbReference>
<dbReference type="SMART" id="SM00342">
    <property type="entry name" value="HTH_ARAC"/>
    <property type="match status" value="1"/>
</dbReference>
<dbReference type="InterPro" id="IPR050204">
    <property type="entry name" value="AraC_XylS_family_regulators"/>
</dbReference>
<accession>A0AB39UUF0</accession>
<proteinExistence type="predicted"/>
<dbReference type="InterPro" id="IPR020449">
    <property type="entry name" value="Tscrpt_reg_AraC-type_HTH"/>
</dbReference>
<keyword evidence="1" id="KW-0805">Transcription regulation</keyword>
<dbReference type="PRINTS" id="PR00032">
    <property type="entry name" value="HTHARAC"/>
</dbReference>
<dbReference type="SUPFAM" id="SSF46689">
    <property type="entry name" value="Homeodomain-like"/>
    <property type="match status" value="2"/>
</dbReference>
<dbReference type="InterPro" id="IPR009057">
    <property type="entry name" value="Homeodomain-like_sf"/>
</dbReference>
<dbReference type="GO" id="GO:0003700">
    <property type="term" value="F:DNA-binding transcription factor activity"/>
    <property type="evidence" value="ECO:0007669"/>
    <property type="project" value="InterPro"/>
</dbReference>
<evidence type="ECO:0000256" key="2">
    <source>
        <dbReference type="ARBA" id="ARBA00023125"/>
    </source>
</evidence>
<reference evidence="5" key="1">
    <citation type="submission" date="2024-05" db="EMBL/GenBank/DDBJ databases">
        <title>Genome sequencing of novel strain.</title>
        <authorList>
            <person name="Ganbat D."/>
            <person name="Ganbat S."/>
            <person name="Lee S.-J."/>
        </authorList>
    </citation>
    <scope>NUCLEOTIDE SEQUENCE</scope>
    <source>
        <strain evidence="5">SMD15-11</strain>
    </source>
</reference>
<organism evidence="5">
    <name type="scientific">Thermohahella caldifontis</name>
    <dbReference type="NCBI Taxonomy" id="3142973"/>
    <lineage>
        <taxon>Bacteria</taxon>
        <taxon>Pseudomonadati</taxon>
        <taxon>Pseudomonadota</taxon>
        <taxon>Gammaproteobacteria</taxon>
        <taxon>Oceanospirillales</taxon>
        <taxon>Hahellaceae</taxon>
        <taxon>Thermohahella</taxon>
    </lineage>
</organism>
<keyword evidence="3" id="KW-0804">Transcription</keyword>
<dbReference type="EMBL" id="CP154858">
    <property type="protein sequence ID" value="XDT71622.1"/>
    <property type="molecule type" value="Genomic_DNA"/>
</dbReference>
<name>A0AB39UUF0_9GAMM</name>
<dbReference type="InterPro" id="IPR018060">
    <property type="entry name" value="HTH_AraC"/>
</dbReference>
<protein>
    <submittedName>
        <fullName evidence="5">AraC family transcriptional regulator</fullName>
    </submittedName>
</protein>
<gene>
    <name evidence="5" type="ORF">AAIA72_12495</name>
</gene>
<feature type="domain" description="HTH araC/xylS-type" evidence="4">
    <location>
        <begin position="158"/>
        <end position="255"/>
    </location>
</feature>
<evidence type="ECO:0000313" key="5">
    <source>
        <dbReference type="EMBL" id="XDT71622.1"/>
    </source>
</evidence>
<dbReference type="RefSeq" id="WP_369600649.1">
    <property type="nucleotide sequence ID" value="NZ_CP154858.1"/>
</dbReference>
<sequence>MLHTHLSSLPQQPCLHQHPHHQLVISACGRGEIDLEGLQAPLSTLQACVVQGFASHAFFGEAGNRIIVVNLDGDEPALSDTRHPDHDALAPLFERSRLLTLPPEVRALADAALATLNRMPGDPVLARTLGTALIRACVLSERPRVVTRLQRRYRLDLARIDALIDARMGGPISVAELAGSVCLSPGWFQSVFKEETGLTPQQYVRQKRLMRARDLLCTTDWPMTRIAAETGFADASTFCHAFRRHFGMPPTRLRS</sequence>
<dbReference type="Pfam" id="PF12833">
    <property type="entry name" value="HTH_18"/>
    <property type="match status" value="1"/>
</dbReference>
<dbReference type="Gene3D" id="1.10.10.60">
    <property type="entry name" value="Homeodomain-like"/>
    <property type="match status" value="2"/>
</dbReference>
<evidence type="ECO:0000256" key="3">
    <source>
        <dbReference type="ARBA" id="ARBA00023163"/>
    </source>
</evidence>
<dbReference type="PANTHER" id="PTHR46796">
    <property type="entry name" value="HTH-TYPE TRANSCRIPTIONAL ACTIVATOR RHAS-RELATED"/>
    <property type="match status" value="1"/>
</dbReference>
<evidence type="ECO:0000256" key="1">
    <source>
        <dbReference type="ARBA" id="ARBA00023015"/>
    </source>
</evidence>
<dbReference type="GO" id="GO:0043565">
    <property type="term" value="F:sequence-specific DNA binding"/>
    <property type="evidence" value="ECO:0007669"/>
    <property type="project" value="InterPro"/>
</dbReference>
<keyword evidence="2" id="KW-0238">DNA-binding</keyword>
<dbReference type="InterPro" id="IPR018062">
    <property type="entry name" value="HTH_AraC-typ_CS"/>
</dbReference>
<evidence type="ECO:0000259" key="4">
    <source>
        <dbReference type="PROSITE" id="PS01124"/>
    </source>
</evidence>
<dbReference type="PROSITE" id="PS00041">
    <property type="entry name" value="HTH_ARAC_FAMILY_1"/>
    <property type="match status" value="1"/>
</dbReference>
<dbReference type="AlphaFoldDB" id="A0AB39UUF0"/>